<name>A0A6I7D1D4_9GAMM</name>
<dbReference type="KEGG" id="pcol:F1325_03985"/>
<dbReference type="Proteomes" id="UP000464700">
    <property type="component" value="Chromosome"/>
</dbReference>
<organism evidence="1 2">
    <name type="scientific">Proteus columbae</name>
    <dbReference type="NCBI Taxonomy" id="1987580"/>
    <lineage>
        <taxon>Bacteria</taxon>
        <taxon>Pseudomonadati</taxon>
        <taxon>Pseudomonadota</taxon>
        <taxon>Gammaproteobacteria</taxon>
        <taxon>Enterobacterales</taxon>
        <taxon>Morganellaceae</taxon>
        <taxon>Proteus</taxon>
    </lineage>
</organism>
<evidence type="ECO:0000313" key="1">
    <source>
        <dbReference type="EMBL" id="QHN09676.1"/>
    </source>
</evidence>
<gene>
    <name evidence="1" type="ORF">F1325_03985</name>
</gene>
<protein>
    <submittedName>
        <fullName evidence="1">XRE family transcriptional regulator</fullName>
    </submittedName>
</protein>
<proteinExistence type="predicted"/>
<evidence type="ECO:0000313" key="2">
    <source>
        <dbReference type="Proteomes" id="UP000464700"/>
    </source>
</evidence>
<dbReference type="EMBL" id="CP043925">
    <property type="protein sequence ID" value="QHN09676.1"/>
    <property type="molecule type" value="Genomic_DNA"/>
</dbReference>
<dbReference type="RefSeq" id="WP_109371554.1">
    <property type="nucleotide sequence ID" value="NZ_CP043925.1"/>
</dbReference>
<dbReference type="AlphaFoldDB" id="A0A6I7D1D4"/>
<accession>A0A6I7D1D4</accession>
<keyword evidence="2" id="KW-1185">Reference proteome</keyword>
<reference evidence="1 2" key="1">
    <citation type="submission" date="2019-09" db="EMBL/GenBank/DDBJ databases">
        <title>Emergence of a chromosome-mediated tetracycline resistance gene in Proteus strain.</title>
        <authorList>
            <person name="He D."/>
            <person name="Wang L."/>
        </authorList>
    </citation>
    <scope>NUCLEOTIDE SEQUENCE [LARGE SCALE GENOMIC DNA]</scope>
    <source>
        <strain evidence="1 2">T60</strain>
    </source>
</reference>
<sequence length="116" mass="13520">MSLNKILKTIDDLSAEEKTRLFLELNSKQKSNNYRYFNEICNPEKSLNLFALEEHEIKKIITLELKKQGITYEEMAMQIDVSIATFKRIVAKPLMAKTINLHSLLKELGFKLCLEK</sequence>